<gene>
    <name evidence="4" type="ORF">ANCCEY_10951</name>
</gene>
<feature type="region of interest" description="Disordered" evidence="3">
    <location>
        <begin position="1"/>
        <end position="29"/>
    </location>
</feature>
<keyword evidence="1" id="KW-0547">Nucleotide-binding</keyword>
<keyword evidence="2" id="KW-0853">WD repeat</keyword>
<dbReference type="GO" id="GO:0016236">
    <property type="term" value="P:macroautophagy"/>
    <property type="evidence" value="ECO:0007669"/>
    <property type="project" value="InterPro"/>
</dbReference>
<dbReference type="GO" id="GO:0006623">
    <property type="term" value="P:protein targeting to vacuole"/>
    <property type="evidence" value="ECO:0007669"/>
    <property type="project" value="TreeGrafter"/>
</dbReference>
<dbReference type="AlphaFoldDB" id="A0A0D6LQN0"/>
<dbReference type="GO" id="GO:0034271">
    <property type="term" value="C:phosphatidylinositol 3-kinase complex, class III, type I"/>
    <property type="evidence" value="ECO:0007669"/>
    <property type="project" value="TreeGrafter"/>
</dbReference>
<evidence type="ECO:0000256" key="1">
    <source>
        <dbReference type="ARBA" id="ARBA00022741"/>
    </source>
</evidence>
<protein>
    <submittedName>
        <fullName evidence="4">WD domain, G-beta repeat protein</fullName>
    </submittedName>
</protein>
<dbReference type="PANTHER" id="PTHR17583:SF0">
    <property type="entry name" value="PHOSPHOINOSITIDE 3-KINASE REGULATORY SUBUNIT 4"/>
    <property type="match status" value="1"/>
</dbReference>
<name>A0A0D6LQN0_9BILA</name>
<organism evidence="4 5">
    <name type="scientific">Ancylostoma ceylanicum</name>
    <dbReference type="NCBI Taxonomy" id="53326"/>
    <lineage>
        <taxon>Eukaryota</taxon>
        <taxon>Metazoa</taxon>
        <taxon>Ecdysozoa</taxon>
        <taxon>Nematoda</taxon>
        <taxon>Chromadorea</taxon>
        <taxon>Rhabditida</taxon>
        <taxon>Rhabditina</taxon>
        <taxon>Rhabditomorpha</taxon>
        <taxon>Strongyloidea</taxon>
        <taxon>Ancylostomatidae</taxon>
        <taxon>Ancylostomatinae</taxon>
        <taxon>Ancylostoma</taxon>
    </lineage>
</organism>
<dbReference type="Pfam" id="PF00400">
    <property type="entry name" value="WD40"/>
    <property type="match status" value="1"/>
</dbReference>
<dbReference type="GO" id="GO:0034272">
    <property type="term" value="C:phosphatidylinositol 3-kinase complex, class III, type II"/>
    <property type="evidence" value="ECO:0007669"/>
    <property type="project" value="TreeGrafter"/>
</dbReference>
<evidence type="ECO:0000256" key="3">
    <source>
        <dbReference type="SAM" id="MobiDB-lite"/>
    </source>
</evidence>
<dbReference type="InterPro" id="IPR015943">
    <property type="entry name" value="WD40/YVTN_repeat-like_dom_sf"/>
</dbReference>
<dbReference type="GO" id="GO:0000166">
    <property type="term" value="F:nucleotide binding"/>
    <property type="evidence" value="ECO:0007669"/>
    <property type="project" value="UniProtKB-KW"/>
</dbReference>
<dbReference type="SMART" id="SM00320">
    <property type="entry name" value="WD40"/>
    <property type="match status" value="5"/>
</dbReference>
<dbReference type="PANTHER" id="PTHR17583">
    <property type="entry name" value="PHOSPHOINOSITIDE 3-KINASE REGULATORY SUBUNIT 4"/>
    <property type="match status" value="1"/>
</dbReference>
<dbReference type="GO" id="GO:0045324">
    <property type="term" value="P:late endosome to vacuole transport"/>
    <property type="evidence" value="ECO:0007669"/>
    <property type="project" value="InterPro"/>
</dbReference>
<feature type="compositionally biased region" description="Basic and acidic residues" evidence="3">
    <location>
        <begin position="1"/>
        <end position="19"/>
    </location>
</feature>
<evidence type="ECO:0000313" key="4">
    <source>
        <dbReference type="EMBL" id="EPB69957.1"/>
    </source>
</evidence>
<sequence>MFGDGDRISDDKSTEERKSSHLQMQTRSMRTSVCGAQLNELLQHKNELFYRKLSGGGGQRRLAVQPDRSRFASASLDGSVLLWNSRNAVGDGHGAIRSDMSFTFNKNYPVSSIGWASNEILAMAVGDGHVLWTDVGGSDTRIVTKVQLPSFEGPPEQIHVSNNVTYLRSHHGFIYCLDLRVGKTNGSLGYHEVWRREVVKYHGLVTSFCVDPAMENWMVMCSTNKELMLWDLRALWPSLSDPFTYTQSSASDDDLRNVTTALCVCQDTGFVYTGDSEGSLRRWNLSRAPLCEYISGPREMTARSPYRIAYNEMAGSAGQPPTIYELRVPNEQTKLRSYPDLKSQPSTRHRTSVSDVICLQSDLLVSASAEGVIKIWK</sequence>
<evidence type="ECO:0000313" key="5">
    <source>
        <dbReference type="Proteomes" id="UP000054495"/>
    </source>
</evidence>
<dbReference type="GO" id="GO:0005770">
    <property type="term" value="C:late endosome"/>
    <property type="evidence" value="ECO:0007669"/>
    <property type="project" value="TreeGrafter"/>
</dbReference>
<keyword evidence="5" id="KW-1185">Reference proteome</keyword>
<dbReference type="GO" id="GO:0071561">
    <property type="term" value="C:nucleus-vacuole junction"/>
    <property type="evidence" value="ECO:0007669"/>
    <property type="project" value="TreeGrafter"/>
</dbReference>
<dbReference type="Proteomes" id="UP000054495">
    <property type="component" value="Unassembled WGS sequence"/>
</dbReference>
<proteinExistence type="predicted"/>
<feature type="repeat" description="WD" evidence="2">
    <location>
        <begin position="346"/>
        <end position="377"/>
    </location>
</feature>
<accession>A0A0D6LQN0</accession>
<dbReference type="PROSITE" id="PS50082">
    <property type="entry name" value="WD_REPEATS_2"/>
    <property type="match status" value="1"/>
</dbReference>
<dbReference type="SUPFAM" id="SSF50978">
    <property type="entry name" value="WD40 repeat-like"/>
    <property type="match status" value="1"/>
</dbReference>
<dbReference type="Gene3D" id="2.130.10.10">
    <property type="entry name" value="YVTN repeat-like/Quinoprotein amine dehydrogenase"/>
    <property type="match status" value="2"/>
</dbReference>
<dbReference type="GO" id="GO:0004674">
    <property type="term" value="F:protein serine/threonine kinase activity"/>
    <property type="evidence" value="ECO:0007669"/>
    <property type="project" value="InterPro"/>
</dbReference>
<dbReference type="EMBL" id="KE125238">
    <property type="protein sequence ID" value="EPB69957.1"/>
    <property type="molecule type" value="Genomic_DNA"/>
</dbReference>
<dbReference type="InterPro" id="IPR036322">
    <property type="entry name" value="WD40_repeat_dom_sf"/>
</dbReference>
<dbReference type="InterPro" id="IPR045162">
    <property type="entry name" value="Vps15-like"/>
</dbReference>
<evidence type="ECO:0000256" key="2">
    <source>
        <dbReference type="PROSITE-ProRule" id="PRU00221"/>
    </source>
</evidence>
<dbReference type="PROSITE" id="PS50294">
    <property type="entry name" value="WD_REPEATS_REGION"/>
    <property type="match status" value="1"/>
</dbReference>
<reference evidence="4 5" key="1">
    <citation type="submission" date="2013-05" db="EMBL/GenBank/DDBJ databases">
        <title>Draft genome of the parasitic nematode Anyclostoma ceylanicum.</title>
        <authorList>
            <person name="Mitreva M."/>
        </authorList>
    </citation>
    <scope>NUCLEOTIDE SEQUENCE [LARGE SCALE GENOMIC DNA]</scope>
</reference>
<dbReference type="InterPro" id="IPR001680">
    <property type="entry name" value="WD40_rpt"/>
</dbReference>